<accession>A0ABX1HG34</accession>
<evidence type="ECO:0000313" key="1">
    <source>
        <dbReference type="EMBL" id="NKI89214.1"/>
    </source>
</evidence>
<sequence length="77" mass="8640">MEIIVNVPAERLEFALEVLRNLAFVESARPKRAAKVKSVEMDTTDYLLSNPANATNLRESIAQLRRGQTVPFELPAE</sequence>
<comment type="caution">
    <text evidence="1">The sequence shown here is derived from an EMBL/GenBank/DDBJ whole genome shotgun (WGS) entry which is preliminary data.</text>
</comment>
<gene>
    <name evidence="1" type="ORF">HBN54_001809</name>
</gene>
<dbReference type="RefSeq" id="WP_168672855.1">
    <property type="nucleotide sequence ID" value="NZ_JAAVTK010000004.1"/>
</dbReference>
<proteinExistence type="predicted"/>
<protein>
    <recommendedName>
        <fullName evidence="3">Antitoxin</fullName>
    </recommendedName>
</protein>
<evidence type="ECO:0000313" key="2">
    <source>
        <dbReference type="Proteomes" id="UP000717634"/>
    </source>
</evidence>
<name>A0ABX1HG34_9BACT</name>
<dbReference type="EMBL" id="JAAVTK010000004">
    <property type="protein sequence ID" value="NKI89214.1"/>
    <property type="molecule type" value="Genomic_DNA"/>
</dbReference>
<dbReference type="Gene3D" id="6.10.250.330">
    <property type="match status" value="1"/>
</dbReference>
<dbReference type="Proteomes" id="UP000717634">
    <property type="component" value="Unassembled WGS sequence"/>
</dbReference>
<organism evidence="1 2">
    <name type="scientific">Hymenobacter artigasi</name>
    <dbReference type="NCBI Taxonomy" id="2719616"/>
    <lineage>
        <taxon>Bacteria</taxon>
        <taxon>Pseudomonadati</taxon>
        <taxon>Bacteroidota</taxon>
        <taxon>Cytophagia</taxon>
        <taxon>Cytophagales</taxon>
        <taxon>Hymenobacteraceae</taxon>
        <taxon>Hymenobacter</taxon>
    </lineage>
</organism>
<reference evidence="1 2" key="1">
    <citation type="submission" date="2020-03" db="EMBL/GenBank/DDBJ databases">
        <title>Genomic Encyclopedia of Type Strains, Phase IV (KMG-V): Genome sequencing to study the core and pangenomes of soil and plant-associated prokaryotes.</title>
        <authorList>
            <person name="Whitman W."/>
        </authorList>
    </citation>
    <scope>NUCLEOTIDE SEQUENCE [LARGE SCALE GENOMIC DNA]</scope>
    <source>
        <strain evidence="1 2">1B</strain>
    </source>
</reference>
<keyword evidence="2" id="KW-1185">Reference proteome</keyword>
<evidence type="ECO:0008006" key="3">
    <source>
        <dbReference type="Google" id="ProtNLM"/>
    </source>
</evidence>